<dbReference type="Proteomes" id="UP000009131">
    <property type="component" value="Unassembled WGS sequence"/>
</dbReference>
<organism evidence="2 3">
    <name type="scientific">Mixia osmundae (strain CBS 9802 / IAM 14324 / JCM 22182 / KY 12970)</name>
    <dbReference type="NCBI Taxonomy" id="764103"/>
    <lineage>
        <taxon>Eukaryota</taxon>
        <taxon>Fungi</taxon>
        <taxon>Dikarya</taxon>
        <taxon>Basidiomycota</taxon>
        <taxon>Pucciniomycotina</taxon>
        <taxon>Mixiomycetes</taxon>
        <taxon>Mixiales</taxon>
        <taxon>Mixiaceae</taxon>
        <taxon>Mixia</taxon>
    </lineage>
</organism>
<dbReference type="InterPro" id="IPR021362">
    <property type="entry name" value="DUF2834"/>
</dbReference>
<keyword evidence="1" id="KW-1133">Transmembrane helix</keyword>
<dbReference type="RefSeq" id="XP_014565708.1">
    <property type="nucleotide sequence ID" value="XM_014710222.1"/>
</dbReference>
<dbReference type="OMA" id="ICCWISF"/>
<gene>
    <name evidence="2" type="primary">Mo02626</name>
    <name evidence="2" type="ORF">E5Q_02626</name>
</gene>
<protein>
    <submittedName>
        <fullName evidence="2">Uncharacterized protein</fullName>
    </submittedName>
</protein>
<feature type="transmembrane region" description="Helical" evidence="1">
    <location>
        <begin position="240"/>
        <end position="257"/>
    </location>
</feature>
<dbReference type="eggNOG" id="ENOG502S2VI">
    <property type="taxonomic scope" value="Eukaryota"/>
</dbReference>
<feature type="transmembrane region" description="Helical" evidence="1">
    <location>
        <begin position="138"/>
        <end position="163"/>
    </location>
</feature>
<dbReference type="InParanoid" id="G7DZF8"/>
<name>G7DZF8_MIXOS</name>
<dbReference type="OrthoDB" id="2126185at2759"/>
<keyword evidence="3" id="KW-1185">Reference proteome</keyword>
<keyword evidence="1" id="KW-0472">Membrane</keyword>
<evidence type="ECO:0000313" key="3">
    <source>
        <dbReference type="Proteomes" id="UP000009131"/>
    </source>
</evidence>
<dbReference type="HOGENOM" id="CLU_037033_1_1_1"/>
<dbReference type="EMBL" id="BABT02000069">
    <property type="protein sequence ID" value="GAA95968.1"/>
    <property type="molecule type" value="Genomic_DNA"/>
</dbReference>
<dbReference type="AlphaFoldDB" id="G7DZF8"/>
<sequence length="361" mass="40022">MTSAAEAWASRWPLAPLSGYLLTIAVIVGLILPRIAITRSSALFLLFGLGSLGLTWSHMLLYFRWSFENSAQQADAALSTWTAADWLSKTSLFKEAWFTVCRLPERWWWSAQLCTFTTGTWTPFLWAESQRRQIRHAWLFMLMGQMVAISVASSLFFAAWLAATSTTIPMKDTRLLTQICILAVASVLFVPGTITPKGAQSNFLPVILGMHAIIISPLVWRAREPSSPANEQRLRGTYLVSALMSGLIHLVNYVAVFERVTDQPDLLARTGRVMQLLEETISIHPAQSSITWDTIMTSAVACLWILIDVRKQPLSSILSAVGLVLATPIASAGVTVPLYLAMRERQLDLARAQPTKTIKST</sequence>
<evidence type="ECO:0000313" key="2">
    <source>
        <dbReference type="EMBL" id="GAA95968.1"/>
    </source>
</evidence>
<evidence type="ECO:0000256" key="1">
    <source>
        <dbReference type="SAM" id="Phobius"/>
    </source>
</evidence>
<proteinExistence type="predicted"/>
<feature type="transmembrane region" description="Helical" evidence="1">
    <location>
        <begin position="175"/>
        <end position="195"/>
    </location>
</feature>
<accession>G7DZF8</accession>
<comment type="caution">
    <text evidence="2">The sequence shown here is derived from an EMBL/GenBank/DDBJ whole genome shotgun (WGS) entry which is preliminary data.</text>
</comment>
<keyword evidence="1" id="KW-0812">Transmembrane</keyword>
<feature type="transmembrane region" description="Helical" evidence="1">
    <location>
        <begin position="12"/>
        <end position="32"/>
    </location>
</feature>
<feature type="transmembrane region" description="Helical" evidence="1">
    <location>
        <begin position="44"/>
        <end position="63"/>
    </location>
</feature>
<feature type="transmembrane region" description="Helical" evidence="1">
    <location>
        <begin position="107"/>
        <end position="126"/>
    </location>
</feature>
<reference evidence="2 3" key="1">
    <citation type="journal article" date="2011" name="J. Gen. Appl. Microbiol.">
        <title>Draft genome sequencing of the enigmatic basidiomycete Mixia osmundae.</title>
        <authorList>
            <person name="Nishida H."/>
            <person name="Nagatsuka Y."/>
            <person name="Sugiyama J."/>
        </authorList>
    </citation>
    <scope>NUCLEOTIDE SEQUENCE [LARGE SCALE GENOMIC DNA]</scope>
    <source>
        <strain evidence="3">CBS 9802 / IAM 14324 / JCM 22182 / KY 12970</strain>
    </source>
</reference>
<dbReference type="Pfam" id="PF11196">
    <property type="entry name" value="DUF2834"/>
    <property type="match status" value="1"/>
</dbReference>
<feature type="transmembrane region" description="Helical" evidence="1">
    <location>
        <begin position="202"/>
        <end position="220"/>
    </location>
</feature>
<reference evidence="2 3" key="2">
    <citation type="journal article" date="2012" name="Open Biol.">
        <title>Characteristics of nucleosomes and linker DNA regions on the genome of the basidiomycete Mixia osmundae revealed by mono- and dinucleosome mapping.</title>
        <authorList>
            <person name="Nishida H."/>
            <person name="Kondo S."/>
            <person name="Matsumoto T."/>
            <person name="Suzuki Y."/>
            <person name="Yoshikawa H."/>
            <person name="Taylor T.D."/>
            <person name="Sugiyama J."/>
        </authorList>
    </citation>
    <scope>NUCLEOTIDE SEQUENCE [LARGE SCALE GENOMIC DNA]</scope>
    <source>
        <strain evidence="3">CBS 9802 / IAM 14324 / JCM 22182 / KY 12970</strain>
    </source>
</reference>
<feature type="transmembrane region" description="Helical" evidence="1">
    <location>
        <begin position="319"/>
        <end position="341"/>
    </location>
</feature>